<protein>
    <submittedName>
        <fullName evidence="1">Uncharacterized protein</fullName>
    </submittedName>
</protein>
<dbReference type="KEGG" id="lgi:LOTGIDRAFT_153204"/>
<dbReference type="Proteomes" id="UP000030746">
    <property type="component" value="Unassembled WGS sequence"/>
</dbReference>
<dbReference type="GeneID" id="20235900"/>
<evidence type="ECO:0000313" key="2">
    <source>
        <dbReference type="Proteomes" id="UP000030746"/>
    </source>
</evidence>
<dbReference type="AlphaFoldDB" id="V4AF08"/>
<gene>
    <name evidence="1" type="ORF">LOTGIDRAFT_153204</name>
</gene>
<dbReference type="CTD" id="20235900"/>
<organism evidence="1 2">
    <name type="scientific">Lottia gigantea</name>
    <name type="common">Giant owl limpet</name>
    <dbReference type="NCBI Taxonomy" id="225164"/>
    <lineage>
        <taxon>Eukaryota</taxon>
        <taxon>Metazoa</taxon>
        <taxon>Spiralia</taxon>
        <taxon>Lophotrochozoa</taxon>
        <taxon>Mollusca</taxon>
        <taxon>Gastropoda</taxon>
        <taxon>Patellogastropoda</taxon>
        <taxon>Lottioidea</taxon>
        <taxon>Lottiidae</taxon>
        <taxon>Lottia</taxon>
    </lineage>
</organism>
<proteinExistence type="predicted"/>
<sequence>MWFGVKDHHLESPLRTKDRRRASMLFVFQQFHAHKRKVCPTNSSVGCSINVNVDFEDIQSSKYLYVLKLGCSDHTKHTISKLSPMRALQSNNVRYQRVTNHLLPSYGGGTMADITMNNSDISMCNWPPSSFRALPSQISTSDINE</sequence>
<dbReference type="EMBL" id="KB201890">
    <property type="protein sequence ID" value="ESO93745.1"/>
    <property type="molecule type" value="Genomic_DNA"/>
</dbReference>
<evidence type="ECO:0000313" key="1">
    <source>
        <dbReference type="EMBL" id="ESO93745.1"/>
    </source>
</evidence>
<dbReference type="RefSeq" id="XP_009055373.1">
    <property type="nucleotide sequence ID" value="XM_009057125.1"/>
</dbReference>
<name>V4AF08_LOTGI</name>
<dbReference type="HOGENOM" id="CLU_1789044_0_0_1"/>
<accession>V4AF08</accession>
<reference evidence="1 2" key="1">
    <citation type="journal article" date="2013" name="Nature">
        <title>Insights into bilaterian evolution from three spiralian genomes.</title>
        <authorList>
            <person name="Simakov O."/>
            <person name="Marletaz F."/>
            <person name="Cho S.J."/>
            <person name="Edsinger-Gonzales E."/>
            <person name="Havlak P."/>
            <person name="Hellsten U."/>
            <person name="Kuo D.H."/>
            <person name="Larsson T."/>
            <person name="Lv J."/>
            <person name="Arendt D."/>
            <person name="Savage R."/>
            <person name="Osoegawa K."/>
            <person name="de Jong P."/>
            <person name="Grimwood J."/>
            <person name="Chapman J.A."/>
            <person name="Shapiro H."/>
            <person name="Aerts A."/>
            <person name="Otillar R.P."/>
            <person name="Terry A.Y."/>
            <person name="Boore J.L."/>
            <person name="Grigoriev I.V."/>
            <person name="Lindberg D.R."/>
            <person name="Seaver E.C."/>
            <person name="Weisblat D.A."/>
            <person name="Putnam N.H."/>
            <person name="Rokhsar D.S."/>
        </authorList>
    </citation>
    <scope>NUCLEOTIDE SEQUENCE [LARGE SCALE GENOMIC DNA]</scope>
</reference>
<keyword evidence="2" id="KW-1185">Reference proteome</keyword>